<evidence type="ECO:0000313" key="1">
    <source>
        <dbReference type="Proteomes" id="UP000887565"/>
    </source>
</evidence>
<name>A0A915KYC3_ROMCU</name>
<proteinExistence type="predicted"/>
<dbReference type="WBParaSite" id="nRc.2.0.1.t43942-RA">
    <property type="protein sequence ID" value="nRc.2.0.1.t43942-RA"/>
    <property type="gene ID" value="nRc.2.0.1.g43942"/>
</dbReference>
<keyword evidence="1" id="KW-1185">Reference proteome</keyword>
<accession>A0A915KYC3</accession>
<organism evidence="1 2">
    <name type="scientific">Romanomermis culicivorax</name>
    <name type="common">Nematode worm</name>
    <dbReference type="NCBI Taxonomy" id="13658"/>
    <lineage>
        <taxon>Eukaryota</taxon>
        <taxon>Metazoa</taxon>
        <taxon>Ecdysozoa</taxon>
        <taxon>Nematoda</taxon>
        <taxon>Enoplea</taxon>
        <taxon>Dorylaimia</taxon>
        <taxon>Mermithida</taxon>
        <taxon>Mermithoidea</taxon>
        <taxon>Mermithidae</taxon>
        <taxon>Romanomermis</taxon>
    </lineage>
</organism>
<dbReference type="Proteomes" id="UP000887565">
    <property type="component" value="Unplaced"/>
</dbReference>
<sequence>MFLRSSSVRAVGVMGMMFQKIVNSHGQAIRLSSDERSNGDNVVAPVGSFAMFKSEIGILRSSSFLH</sequence>
<dbReference type="AlphaFoldDB" id="A0A915KYC3"/>
<evidence type="ECO:0000313" key="2">
    <source>
        <dbReference type="WBParaSite" id="nRc.2.0.1.t43942-RA"/>
    </source>
</evidence>
<reference evidence="2" key="1">
    <citation type="submission" date="2022-11" db="UniProtKB">
        <authorList>
            <consortium name="WormBaseParasite"/>
        </authorList>
    </citation>
    <scope>IDENTIFICATION</scope>
</reference>
<protein>
    <submittedName>
        <fullName evidence="2">Uncharacterized protein</fullName>
    </submittedName>
</protein>